<dbReference type="AlphaFoldDB" id="A0A3M7K998"/>
<reference evidence="1" key="2">
    <citation type="submission" date="2019-04" db="EMBL/GenBank/DDBJ databases">
        <title>Friends and foes A comparative genomics study of 23 Aspergillus species from section Flavi.</title>
        <authorList>
            <consortium name="DOE Joint Genome Institute"/>
            <person name="Kjaerbolling I."/>
            <person name="Vesth T."/>
            <person name="Frisvad J.C."/>
            <person name="Nybo J.L."/>
            <person name="Theobald S."/>
            <person name="Kildgaard S."/>
            <person name="Isbrandt T."/>
            <person name="Kuo A."/>
            <person name="Sato A."/>
            <person name="Lyhne E.K."/>
            <person name="Kogle M.E."/>
            <person name="Wiebenga A."/>
            <person name="Kun R.S."/>
            <person name="Lubbers R.J."/>
            <person name="Makela M.R."/>
            <person name="Barry K."/>
            <person name="Chovatia M."/>
            <person name="Clum A."/>
            <person name="Daum C."/>
            <person name="Haridas S."/>
            <person name="He G."/>
            <person name="LaButti K."/>
            <person name="Lipzen A."/>
            <person name="Mondo S."/>
            <person name="Riley R."/>
            <person name="Salamov A."/>
            <person name="Simmons B.A."/>
            <person name="Magnuson J.K."/>
            <person name="Henrissat B."/>
            <person name="Mortensen U.H."/>
            <person name="Larsen T.O."/>
            <person name="Devries R.P."/>
            <person name="Grigoriev I.V."/>
            <person name="Machida M."/>
            <person name="Baker S.E."/>
            <person name="Andersen M.R."/>
        </authorList>
    </citation>
    <scope>NUCLEOTIDE SEQUENCE [LARGE SCALE GENOMIC DNA]</scope>
    <source>
        <strain evidence="1">CBS 121.62</strain>
    </source>
</reference>
<dbReference type="Gene3D" id="3.40.50.880">
    <property type="match status" value="1"/>
</dbReference>
<evidence type="ECO:0000313" key="3">
    <source>
        <dbReference type="Proteomes" id="UP000275480"/>
    </source>
</evidence>
<dbReference type="SUPFAM" id="SSF52317">
    <property type="entry name" value="Class I glutamine amidotransferase-like"/>
    <property type="match status" value="1"/>
</dbReference>
<dbReference type="VEuPathDB" id="FungiDB:F9C07_2237186"/>
<dbReference type="EMBL" id="ML734575">
    <property type="protein sequence ID" value="KAB8249007.1"/>
    <property type="molecule type" value="Genomic_DNA"/>
</dbReference>
<evidence type="ECO:0000313" key="1">
    <source>
        <dbReference type="EMBL" id="KAB8249007.1"/>
    </source>
</evidence>
<accession>A0A3M7K998</accession>
<dbReference type="EMBL" id="QQZZ01000034">
    <property type="protein sequence ID" value="RMZ46419.1"/>
    <property type="molecule type" value="Genomic_DNA"/>
</dbReference>
<reference evidence="2 3" key="1">
    <citation type="submission" date="2018-07" db="EMBL/GenBank/DDBJ databases">
        <title>Identification of spontaneous genetic mutation associated with occurrence of a yellow conidial color mutant of Aspergillus flavus.</title>
        <authorList>
            <person name="Chang P.-K."/>
            <person name="Mack B.M."/>
            <person name="Scharfenstein L."/>
            <person name="Gilbert M.K."/>
        </authorList>
    </citation>
    <scope>NUCLEOTIDE SEQUENCE [LARGE SCALE GENOMIC DNA]</scope>
    <source>
        <strain evidence="2 3">CA14</strain>
    </source>
</reference>
<protein>
    <submittedName>
        <fullName evidence="1">Uncharacterized protein</fullName>
    </submittedName>
</protein>
<dbReference type="VEuPathDB" id="FungiDB:AFLA_013393"/>
<organism evidence="1">
    <name type="scientific">Aspergillus flavus</name>
    <dbReference type="NCBI Taxonomy" id="5059"/>
    <lineage>
        <taxon>Eukaryota</taxon>
        <taxon>Fungi</taxon>
        <taxon>Dikarya</taxon>
        <taxon>Ascomycota</taxon>
        <taxon>Pezizomycotina</taxon>
        <taxon>Eurotiomycetes</taxon>
        <taxon>Eurotiomycetidae</taxon>
        <taxon>Eurotiales</taxon>
        <taxon>Aspergillaceae</taxon>
        <taxon>Aspergillus</taxon>
        <taxon>Aspergillus subgen. Circumdati</taxon>
    </lineage>
</organism>
<sequence>MAMQPFTRLIRFNKLAPFFDIVVASPAGGEPPLDPYSVESTKDDPECVTFLKERCSVCKNTVKLDSLLAKISEFVGTFYVGGHGMFDLANDETSHILVRGFYESGKVVSASLEKVASLSNAEEEIMQLPKTFRFY</sequence>
<proteinExistence type="predicted"/>
<name>A0A3M7K998_ASPFL</name>
<dbReference type="Proteomes" id="UP000325434">
    <property type="component" value="Unassembled WGS sequence"/>
</dbReference>
<evidence type="ECO:0000313" key="2">
    <source>
        <dbReference type="EMBL" id="RMZ46419.1"/>
    </source>
</evidence>
<dbReference type="InterPro" id="IPR029062">
    <property type="entry name" value="Class_I_gatase-like"/>
</dbReference>
<gene>
    <name evidence="1" type="ORF">BDV35DRAFT_390569</name>
    <name evidence="2" type="ORF">CA14_008089</name>
</gene>
<dbReference type="Proteomes" id="UP000275480">
    <property type="component" value="Unassembled WGS sequence"/>
</dbReference>